<dbReference type="Proteomes" id="UP000233100">
    <property type="component" value="Chromosome 17"/>
</dbReference>
<accession>A0A7N9I9I8</accession>
<reference evidence="1" key="3">
    <citation type="submission" date="2025-09" db="UniProtKB">
        <authorList>
            <consortium name="Ensembl"/>
        </authorList>
    </citation>
    <scope>IDENTIFICATION</scope>
</reference>
<dbReference type="PANTHER" id="PTHR46254:SF3">
    <property type="entry name" value="SECRETED PROTEIN"/>
    <property type="match status" value="1"/>
</dbReference>
<protein>
    <submittedName>
        <fullName evidence="1">Uncharacterized protein</fullName>
    </submittedName>
</protein>
<evidence type="ECO:0000313" key="2">
    <source>
        <dbReference type="Proteomes" id="UP000233100"/>
    </source>
</evidence>
<proteinExistence type="predicted"/>
<reference evidence="1" key="2">
    <citation type="submission" date="2025-08" db="UniProtKB">
        <authorList>
            <consortium name="Ensembl"/>
        </authorList>
    </citation>
    <scope>IDENTIFICATION</scope>
</reference>
<dbReference type="AlphaFoldDB" id="A0A7N9I9I8"/>
<dbReference type="Ensembl" id="ENSMFAT00000077689.1">
    <property type="protein sequence ID" value="ENSMFAP00000047181.1"/>
    <property type="gene ID" value="ENSMFAG00000058696.1"/>
</dbReference>
<reference evidence="1 2" key="1">
    <citation type="submission" date="2013-03" db="EMBL/GenBank/DDBJ databases">
        <authorList>
            <person name="Warren W."/>
            <person name="Wilson R.K."/>
        </authorList>
    </citation>
    <scope>NUCLEOTIDE SEQUENCE</scope>
</reference>
<dbReference type="PANTHER" id="PTHR46254">
    <property type="entry name" value="PROTEIN GVQW1-RELATED"/>
    <property type="match status" value="1"/>
</dbReference>
<organism evidence="1 2">
    <name type="scientific">Macaca fascicularis</name>
    <name type="common">Crab-eating macaque</name>
    <name type="synonym">Cynomolgus monkey</name>
    <dbReference type="NCBI Taxonomy" id="9541"/>
    <lineage>
        <taxon>Eukaryota</taxon>
        <taxon>Metazoa</taxon>
        <taxon>Chordata</taxon>
        <taxon>Craniata</taxon>
        <taxon>Vertebrata</taxon>
        <taxon>Euteleostomi</taxon>
        <taxon>Mammalia</taxon>
        <taxon>Eutheria</taxon>
        <taxon>Euarchontoglires</taxon>
        <taxon>Primates</taxon>
        <taxon>Haplorrhini</taxon>
        <taxon>Catarrhini</taxon>
        <taxon>Cercopithecidae</taxon>
        <taxon>Cercopithecinae</taxon>
        <taxon>Macaca</taxon>
    </lineage>
</organism>
<keyword evidence="2" id="KW-1185">Reference proteome</keyword>
<dbReference type="GeneTree" id="ENSGT00940000164709"/>
<dbReference type="PRINTS" id="PR02045">
    <property type="entry name" value="F138DOMAIN"/>
</dbReference>
<sequence>MNDFGWSRELPCTSLATHPQCCTHCLEDEDCRSPGCHLGCLFPASLLRPLVPGGQMHLQEMLLFHLLHFAHGRFQQAFLGSDMCGWFLLLLFANSYPQTAMCLGRQIEYKGTREFKILHPIKSPGFGLRGRGEICRLMGKSCLFSFSFLFFFLRRSFTLVAQAGVQCCHLGPLQPLPVGFKRFSCLSLPSSWDYSLLPPCPTNLFLFLVGRGFHHIGQAGLEPLTSGDPPSSASQSAGITGVSHRAWSLLSSLHLSLPKIILLISLLT</sequence>
<name>A0A7N9I9I8_MACFA</name>
<evidence type="ECO:0000313" key="1">
    <source>
        <dbReference type="Ensembl" id="ENSMFAP00000047181.1"/>
    </source>
</evidence>